<name>A0A382ZBS3_9ZZZZ</name>
<accession>A0A382ZBS3</accession>
<feature type="non-terminal residue" evidence="1">
    <location>
        <position position="48"/>
    </location>
</feature>
<evidence type="ECO:0000313" key="1">
    <source>
        <dbReference type="EMBL" id="SVD92943.1"/>
    </source>
</evidence>
<dbReference type="AlphaFoldDB" id="A0A382ZBS3"/>
<sequence length="48" mass="5569">MTLIQHYLISQTPNNYLDRGQQSLLTSQLYSLSFAFDKPAIFILDSIY</sequence>
<dbReference type="EMBL" id="UINC01182624">
    <property type="protein sequence ID" value="SVD92943.1"/>
    <property type="molecule type" value="Genomic_DNA"/>
</dbReference>
<proteinExistence type="predicted"/>
<reference evidence="1" key="1">
    <citation type="submission" date="2018-05" db="EMBL/GenBank/DDBJ databases">
        <authorList>
            <person name="Lanie J.A."/>
            <person name="Ng W.-L."/>
            <person name="Kazmierczak K.M."/>
            <person name="Andrzejewski T.M."/>
            <person name="Davidsen T.M."/>
            <person name="Wayne K.J."/>
            <person name="Tettelin H."/>
            <person name="Glass J.I."/>
            <person name="Rusch D."/>
            <person name="Podicherti R."/>
            <person name="Tsui H.-C.T."/>
            <person name="Winkler M.E."/>
        </authorList>
    </citation>
    <scope>NUCLEOTIDE SEQUENCE</scope>
</reference>
<protein>
    <submittedName>
        <fullName evidence="1">Uncharacterized protein</fullName>
    </submittedName>
</protein>
<organism evidence="1">
    <name type="scientific">marine metagenome</name>
    <dbReference type="NCBI Taxonomy" id="408172"/>
    <lineage>
        <taxon>unclassified sequences</taxon>
        <taxon>metagenomes</taxon>
        <taxon>ecological metagenomes</taxon>
    </lineage>
</organism>
<gene>
    <name evidence="1" type="ORF">METZ01_LOCUS445797</name>
</gene>